<keyword evidence="8" id="KW-1185">Reference proteome</keyword>
<dbReference type="AlphaFoldDB" id="A0A9P3L879"/>
<dbReference type="EMBL" id="BPQB01000002">
    <property type="protein sequence ID" value="GJE85239.1"/>
    <property type="molecule type" value="Genomic_DNA"/>
</dbReference>
<proteinExistence type="predicted"/>
<keyword evidence="3" id="KW-0862">Zinc</keyword>
<keyword evidence="1" id="KW-0479">Metal-binding</keyword>
<accession>A0A9P3L879</accession>
<evidence type="ECO:0000313" key="8">
    <source>
        <dbReference type="Proteomes" id="UP000703269"/>
    </source>
</evidence>
<evidence type="ECO:0000256" key="2">
    <source>
        <dbReference type="ARBA" id="ARBA00022771"/>
    </source>
</evidence>
<dbReference type="OrthoDB" id="3044960at2759"/>
<evidence type="ECO:0000256" key="4">
    <source>
        <dbReference type="PROSITE-ProRule" id="PRU00134"/>
    </source>
</evidence>
<evidence type="ECO:0000313" key="7">
    <source>
        <dbReference type="EMBL" id="GJE85239.1"/>
    </source>
</evidence>
<reference evidence="7 8" key="1">
    <citation type="submission" date="2021-08" db="EMBL/GenBank/DDBJ databases">
        <title>Draft Genome Sequence of Phanerochaete sordida strain YK-624.</title>
        <authorList>
            <person name="Mori T."/>
            <person name="Dohra H."/>
            <person name="Suzuki T."/>
            <person name="Kawagishi H."/>
            <person name="Hirai H."/>
        </authorList>
    </citation>
    <scope>NUCLEOTIDE SEQUENCE [LARGE SCALE GENOMIC DNA]</scope>
    <source>
        <strain evidence="7 8">YK-624</strain>
    </source>
</reference>
<protein>
    <recommendedName>
        <fullName evidence="6">MYND-type domain-containing protein</fullName>
    </recommendedName>
</protein>
<sequence length="551" mass="61445">MSGFAGLTSSPVSPDRGPQAEPDSYPETMDDWLAEPDLWPAKLRGLFEHAKSRPQATKAGLLIALKLVSEAAEETWQAAWAAGFVSQLSRIVQSEYVCGFSREELVAYGGEHRDTLDVLIGFMELFIRCLDRMPDDNVSQASDAELERMLDFLQHGHRVLFTNLWNIRVPFLVSEYSCTNHLSWCGESLARTLTFMAMHVSSCLSKRRGIRIDPVTSHIPHVLLIFWLHNRNKYRRRHALKVLEPILDTTHHPGLGESLITSITKPKAIGKALLRDLKDDTIVGNNLCTLLWGYLKINAQLDTEVADSVAVPLFLAAARRELCSGDGSVQTASTIIHVAHTFIVGTFVQAIEADEVLPKITAAQLYSTLALTARGLRFFIEDGAYEEGSRDELHVLLLHCIQELKEHAPTSEPAALRSLRRHTYTTWQASADDIARERLAQRYPRWQPLLATWRIIGDAVRPPPAPEDEPAAFGALERCAWARCLCSVHRPGHPMRVCKGCSAVGYCGPRCQKSDWDEGGHRERCNGRVPRPAVLPQSFPPFSGTWAPPST</sequence>
<feature type="domain" description="MYND-type" evidence="6">
    <location>
        <begin position="484"/>
        <end position="525"/>
    </location>
</feature>
<gene>
    <name evidence="7" type="ORF">PsYK624_013170</name>
</gene>
<dbReference type="SUPFAM" id="SSF144232">
    <property type="entry name" value="HIT/MYND zinc finger-like"/>
    <property type="match status" value="1"/>
</dbReference>
<keyword evidence="2 4" id="KW-0863">Zinc-finger</keyword>
<organism evidence="7 8">
    <name type="scientific">Phanerochaete sordida</name>
    <dbReference type="NCBI Taxonomy" id="48140"/>
    <lineage>
        <taxon>Eukaryota</taxon>
        <taxon>Fungi</taxon>
        <taxon>Dikarya</taxon>
        <taxon>Basidiomycota</taxon>
        <taxon>Agaricomycotina</taxon>
        <taxon>Agaricomycetes</taxon>
        <taxon>Polyporales</taxon>
        <taxon>Phanerochaetaceae</taxon>
        <taxon>Phanerochaete</taxon>
    </lineage>
</organism>
<dbReference type="Proteomes" id="UP000703269">
    <property type="component" value="Unassembled WGS sequence"/>
</dbReference>
<comment type="caution">
    <text evidence="7">The sequence shown here is derived from an EMBL/GenBank/DDBJ whole genome shotgun (WGS) entry which is preliminary data.</text>
</comment>
<dbReference type="Gene3D" id="6.10.140.2220">
    <property type="match status" value="1"/>
</dbReference>
<evidence type="ECO:0000256" key="1">
    <source>
        <dbReference type="ARBA" id="ARBA00022723"/>
    </source>
</evidence>
<name>A0A9P3L879_9APHY</name>
<evidence type="ECO:0000256" key="3">
    <source>
        <dbReference type="ARBA" id="ARBA00022833"/>
    </source>
</evidence>
<dbReference type="PROSITE" id="PS50865">
    <property type="entry name" value="ZF_MYND_2"/>
    <property type="match status" value="1"/>
</dbReference>
<evidence type="ECO:0000256" key="5">
    <source>
        <dbReference type="SAM" id="MobiDB-lite"/>
    </source>
</evidence>
<evidence type="ECO:0000259" key="6">
    <source>
        <dbReference type="PROSITE" id="PS50865"/>
    </source>
</evidence>
<feature type="region of interest" description="Disordered" evidence="5">
    <location>
        <begin position="1"/>
        <end position="29"/>
    </location>
</feature>
<dbReference type="GO" id="GO:0008270">
    <property type="term" value="F:zinc ion binding"/>
    <property type="evidence" value="ECO:0007669"/>
    <property type="project" value="UniProtKB-KW"/>
</dbReference>
<dbReference type="InterPro" id="IPR002893">
    <property type="entry name" value="Znf_MYND"/>
</dbReference>